<evidence type="ECO:0008006" key="2">
    <source>
        <dbReference type="Google" id="ProtNLM"/>
    </source>
</evidence>
<dbReference type="CDD" id="cd23162">
    <property type="entry name" value="Prefoldin_beta_GimC"/>
    <property type="match status" value="1"/>
</dbReference>
<accession>A0A0F9K5F6</accession>
<dbReference type="GO" id="GO:0051082">
    <property type="term" value="F:unfolded protein binding"/>
    <property type="evidence" value="ECO:0007669"/>
    <property type="project" value="InterPro"/>
</dbReference>
<dbReference type="Pfam" id="PF01920">
    <property type="entry name" value="Prefoldin_2"/>
    <property type="match status" value="1"/>
</dbReference>
<dbReference type="GO" id="GO:0006457">
    <property type="term" value="P:protein folding"/>
    <property type="evidence" value="ECO:0007669"/>
    <property type="project" value="InterPro"/>
</dbReference>
<sequence length="120" mass="13978">MTINLDNLDEEQKKKIINLNNLQQSFEFITTQKIQTESILRETDLAIEQLEKIDSADTVYKAIGGILVKSEKNKLLDEKKSLKVTLDMRLKTLKQKEDRAKSQIEILRKSLQIDFQNRNS</sequence>
<dbReference type="GO" id="GO:0016272">
    <property type="term" value="C:prefoldin complex"/>
    <property type="evidence" value="ECO:0007669"/>
    <property type="project" value="InterPro"/>
</dbReference>
<proteinExistence type="predicted"/>
<dbReference type="InterPro" id="IPR009053">
    <property type="entry name" value="Prefoldin"/>
</dbReference>
<organism evidence="1">
    <name type="scientific">marine sediment metagenome</name>
    <dbReference type="NCBI Taxonomy" id="412755"/>
    <lineage>
        <taxon>unclassified sequences</taxon>
        <taxon>metagenomes</taxon>
        <taxon>ecological metagenomes</taxon>
    </lineage>
</organism>
<dbReference type="EMBL" id="LAZR01008664">
    <property type="protein sequence ID" value="KKM77304.1"/>
    <property type="molecule type" value="Genomic_DNA"/>
</dbReference>
<evidence type="ECO:0000313" key="1">
    <source>
        <dbReference type="EMBL" id="KKM77304.1"/>
    </source>
</evidence>
<dbReference type="SUPFAM" id="SSF46579">
    <property type="entry name" value="Prefoldin"/>
    <property type="match status" value="1"/>
</dbReference>
<dbReference type="InterPro" id="IPR002777">
    <property type="entry name" value="PFD_beta-like"/>
</dbReference>
<dbReference type="AlphaFoldDB" id="A0A0F9K5F6"/>
<reference evidence="1" key="1">
    <citation type="journal article" date="2015" name="Nature">
        <title>Complex archaea that bridge the gap between prokaryotes and eukaryotes.</title>
        <authorList>
            <person name="Spang A."/>
            <person name="Saw J.H."/>
            <person name="Jorgensen S.L."/>
            <person name="Zaremba-Niedzwiedzka K."/>
            <person name="Martijn J."/>
            <person name="Lind A.E."/>
            <person name="van Eijk R."/>
            <person name="Schleper C."/>
            <person name="Guy L."/>
            <person name="Ettema T.J."/>
        </authorList>
    </citation>
    <scope>NUCLEOTIDE SEQUENCE</scope>
</reference>
<gene>
    <name evidence="1" type="ORF">LCGC14_1371370</name>
</gene>
<name>A0A0F9K5F6_9ZZZZ</name>
<dbReference type="Gene3D" id="1.10.287.370">
    <property type="match status" value="1"/>
</dbReference>
<protein>
    <recommendedName>
        <fullName evidence="2">Prefoldin subunit beta</fullName>
    </recommendedName>
</protein>
<comment type="caution">
    <text evidence="1">The sequence shown here is derived from an EMBL/GenBank/DDBJ whole genome shotgun (WGS) entry which is preliminary data.</text>
</comment>